<evidence type="ECO:0000259" key="2">
    <source>
        <dbReference type="Pfam" id="PF01593"/>
    </source>
</evidence>
<dbReference type="AlphaFoldDB" id="A0A2B4SF08"/>
<dbReference type="Pfam" id="PF01593">
    <property type="entry name" value="Amino_oxidase"/>
    <property type="match status" value="1"/>
</dbReference>
<dbReference type="PANTHER" id="PTHR10742:SF418">
    <property type="entry name" value="AMINE OXIDASE DOMAIN-CONTAINING PROTEIN"/>
    <property type="match status" value="1"/>
</dbReference>
<proteinExistence type="predicted"/>
<dbReference type="InterPro" id="IPR050281">
    <property type="entry name" value="Flavin_monoamine_oxidase"/>
</dbReference>
<dbReference type="InterPro" id="IPR036188">
    <property type="entry name" value="FAD/NAD-bd_sf"/>
</dbReference>
<feature type="region of interest" description="Disordered" evidence="1">
    <location>
        <begin position="172"/>
        <end position="197"/>
    </location>
</feature>
<dbReference type="InterPro" id="IPR002937">
    <property type="entry name" value="Amino_oxidase"/>
</dbReference>
<dbReference type="OrthoDB" id="5046242at2759"/>
<dbReference type="STRING" id="50429.A0A2B4SF08"/>
<evidence type="ECO:0000313" key="4">
    <source>
        <dbReference type="Proteomes" id="UP000225706"/>
    </source>
</evidence>
<keyword evidence="4" id="KW-1185">Reference proteome</keyword>
<evidence type="ECO:0000256" key="1">
    <source>
        <dbReference type="SAM" id="MobiDB-lite"/>
    </source>
</evidence>
<protein>
    <submittedName>
        <fullName evidence="3">Putative flavin-containing monoamine oxidase A</fullName>
    </submittedName>
</protein>
<gene>
    <name evidence="3" type="primary">maoA</name>
    <name evidence="3" type="ORF">AWC38_SpisGene8158</name>
</gene>
<organism evidence="3 4">
    <name type="scientific">Stylophora pistillata</name>
    <name type="common">Smooth cauliflower coral</name>
    <dbReference type="NCBI Taxonomy" id="50429"/>
    <lineage>
        <taxon>Eukaryota</taxon>
        <taxon>Metazoa</taxon>
        <taxon>Cnidaria</taxon>
        <taxon>Anthozoa</taxon>
        <taxon>Hexacorallia</taxon>
        <taxon>Scleractinia</taxon>
        <taxon>Astrocoeniina</taxon>
        <taxon>Pocilloporidae</taxon>
        <taxon>Stylophora</taxon>
    </lineage>
</organism>
<reference evidence="4" key="1">
    <citation type="journal article" date="2017" name="bioRxiv">
        <title>Comparative analysis of the genomes of Stylophora pistillata and Acropora digitifera provides evidence for extensive differences between species of corals.</title>
        <authorList>
            <person name="Voolstra C.R."/>
            <person name="Li Y."/>
            <person name="Liew Y.J."/>
            <person name="Baumgarten S."/>
            <person name="Zoccola D."/>
            <person name="Flot J.-F."/>
            <person name="Tambutte S."/>
            <person name="Allemand D."/>
            <person name="Aranda M."/>
        </authorList>
    </citation>
    <scope>NUCLEOTIDE SEQUENCE [LARGE SCALE GENOMIC DNA]</scope>
</reference>
<sequence>MSLATWLFCLEHSQKTVDRMSAADYEEKVASPHLDTQVAVVGGGMAGLAAATALSEAGLQVILLEASDYFGGRVKQVQPFEGFAPIDLGGEFIHGSDSIITRTAKENGWVVQPCYKCEGMEKEYMFFYKDEFHPLLNSHPDIQEAWKAWDDIIFLWDKISKSELCQNAKNASCEDNGKSAGSHHVKPDSESKANSTHAELERATEIVSIQNPGVDAKDFKDMSIQQWLERQKCNDDVMAVFDSMYCQTVAAAPRQMGLYECAREENAWTYGDGNFRLAGSYSLLVEHFLKKCSEVEKRLCWQVTEVNWKGENGKDKKEKQGESKAGGLIWLKNQLGQTLTAKYVIITVPLTILKDGDINFIPPLPASKKRAIDGIEMRGALKIVCRFKSQFWPDNLNLIYRVRGFVSQIWMYTYDSMKSAEKCHLIAGFQTAEPAEEKINLSEQEVLDGFLQDLDHIFR</sequence>
<dbReference type="PANTHER" id="PTHR10742">
    <property type="entry name" value="FLAVIN MONOAMINE OXIDASE"/>
    <property type="match status" value="1"/>
</dbReference>
<dbReference type="EMBL" id="LSMT01000109">
    <property type="protein sequence ID" value="PFX27188.1"/>
    <property type="molecule type" value="Genomic_DNA"/>
</dbReference>
<dbReference type="GO" id="GO:0016491">
    <property type="term" value="F:oxidoreductase activity"/>
    <property type="evidence" value="ECO:0007669"/>
    <property type="project" value="InterPro"/>
</dbReference>
<dbReference type="SUPFAM" id="SSF54373">
    <property type="entry name" value="FAD-linked reductases, C-terminal domain"/>
    <property type="match status" value="1"/>
</dbReference>
<accession>A0A2B4SF08</accession>
<dbReference type="Gene3D" id="3.50.50.60">
    <property type="entry name" value="FAD/NAD(P)-binding domain"/>
    <property type="match status" value="2"/>
</dbReference>
<comment type="caution">
    <text evidence="3">The sequence shown here is derived from an EMBL/GenBank/DDBJ whole genome shotgun (WGS) entry which is preliminary data.</text>
</comment>
<evidence type="ECO:0000313" key="3">
    <source>
        <dbReference type="EMBL" id="PFX27188.1"/>
    </source>
</evidence>
<dbReference type="SUPFAM" id="SSF51905">
    <property type="entry name" value="FAD/NAD(P)-binding domain"/>
    <property type="match status" value="1"/>
</dbReference>
<dbReference type="Proteomes" id="UP000225706">
    <property type="component" value="Unassembled WGS sequence"/>
</dbReference>
<name>A0A2B4SF08_STYPI</name>
<feature type="domain" description="Amine oxidase" evidence="2">
    <location>
        <begin position="45"/>
        <end position="458"/>
    </location>
</feature>